<evidence type="ECO:0000256" key="1">
    <source>
        <dbReference type="ARBA" id="ARBA00004429"/>
    </source>
</evidence>
<evidence type="ECO:0000256" key="2">
    <source>
        <dbReference type="ARBA" id="ARBA00005745"/>
    </source>
</evidence>
<accession>G2LDI5</accession>
<dbReference type="RefSeq" id="WP_014100182.1">
    <property type="nucleotide sequence ID" value="NC_016024.1"/>
</dbReference>
<dbReference type="FunFam" id="1.20.81.30:FF:000001">
    <property type="entry name" value="Type II secretion system protein F"/>
    <property type="match status" value="2"/>
</dbReference>
<keyword evidence="5 8" id="KW-0812">Transmembrane</keyword>
<evidence type="ECO:0000313" key="11">
    <source>
        <dbReference type="Proteomes" id="UP000006791"/>
    </source>
</evidence>
<dbReference type="SMR" id="G2LDI5"/>
<dbReference type="EMBL" id="CP002514">
    <property type="protein sequence ID" value="AEP12445.1"/>
    <property type="molecule type" value="Genomic_DNA"/>
</dbReference>
<sequence length="409" mass="44251">MPTYVFVGRNQLNQQVRGERTAANREQLESMLRREQVTVLSVQEKGRDTAIALPKLAGGSVSAKELAIFTRQFSVMIDAGLPLVQCLEILASQQDKNKYFKQVLTQVRSDVESGSTLSDAMSKHPKVFDNLYTNMVAAGETGGILDTILQRLATFIEKIVKLRSDVISALIYPAAVIVLAVAVISVIMVVVIPAFRNIFEGLLGPGERLPLPTEIVIGISAFLASYWWLLLIAIVGIALSIRSWYGTPAGRLFIDRLMLKIPLIGDILLKIAVARFSRTLATLLSSGVPILESLDITARTAGNVVIGNAINRVRDSIEQGQTIVEPLKASGVFPSMVCQMIGVGEQTGALDAMLSKIADFYELEVDAAIANLLTLIEPIMIGFLGVTIGGIVIAMYLPLFTLVGKLAGR</sequence>
<evidence type="ECO:0000259" key="9">
    <source>
        <dbReference type="Pfam" id="PF00482"/>
    </source>
</evidence>
<comment type="subcellular location">
    <subcellularLocation>
        <location evidence="1">Cell inner membrane</location>
        <topology evidence="1">Multi-pass membrane protein</topology>
    </subcellularLocation>
</comment>
<dbReference type="AlphaFoldDB" id="G2LDI5"/>
<comment type="similarity">
    <text evidence="2">Belongs to the GSP F family.</text>
</comment>
<dbReference type="STRING" id="981222.Cabther_A1698"/>
<dbReference type="KEGG" id="ctm:Cabther_A1698"/>
<feature type="transmembrane region" description="Helical" evidence="8">
    <location>
        <begin position="170"/>
        <end position="195"/>
    </location>
</feature>
<protein>
    <submittedName>
        <fullName evidence="10">Type II secretory pathway, component PulF</fullName>
    </submittedName>
</protein>
<evidence type="ECO:0000313" key="10">
    <source>
        <dbReference type="EMBL" id="AEP12445.1"/>
    </source>
</evidence>
<dbReference type="GO" id="GO:0015628">
    <property type="term" value="P:protein secretion by the type II secretion system"/>
    <property type="evidence" value="ECO:0007669"/>
    <property type="project" value="TreeGrafter"/>
</dbReference>
<dbReference type="GO" id="GO:0005886">
    <property type="term" value="C:plasma membrane"/>
    <property type="evidence" value="ECO:0007669"/>
    <property type="project" value="UniProtKB-SubCell"/>
</dbReference>
<keyword evidence="4" id="KW-0997">Cell inner membrane</keyword>
<gene>
    <name evidence="10" type="ordered locus">Cabther_A1698</name>
</gene>
<dbReference type="Pfam" id="PF00482">
    <property type="entry name" value="T2SSF"/>
    <property type="match status" value="2"/>
</dbReference>
<dbReference type="HOGENOM" id="CLU_035032_2_1_0"/>
<dbReference type="Gene3D" id="1.20.81.30">
    <property type="entry name" value="Type II secretion system (T2SS), domain F"/>
    <property type="match status" value="2"/>
</dbReference>
<name>G2LDI5_CHLTF</name>
<feature type="domain" description="Type II secretion system protein GspF" evidence="9">
    <location>
        <begin position="276"/>
        <end position="398"/>
    </location>
</feature>
<keyword evidence="6 8" id="KW-1133">Transmembrane helix</keyword>
<keyword evidence="11" id="KW-1185">Reference proteome</keyword>
<evidence type="ECO:0000256" key="5">
    <source>
        <dbReference type="ARBA" id="ARBA00022692"/>
    </source>
</evidence>
<dbReference type="InterPro" id="IPR018076">
    <property type="entry name" value="T2SS_GspF_dom"/>
</dbReference>
<feature type="transmembrane region" description="Helical" evidence="8">
    <location>
        <begin position="379"/>
        <end position="403"/>
    </location>
</feature>
<dbReference type="PRINTS" id="PR00812">
    <property type="entry name" value="BCTERIALGSPF"/>
</dbReference>
<evidence type="ECO:0000256" key="8">
    <source>
        <dbReference type="SAM" id="Phobius"/>
    </source>
</evidence>
<organism evidence="10 11">
    <name type="scientific">Chloracidobacterium thermophilum (strain B)</name>
    <dbReference type="NCBI Taxonomy" id="981222"/>
    <lineage>
        <taxon>Bacteria</taxon>
        <taxon>Pseudomonadati</taxon>
        <taxon>Acidobacteriota</taxon>
        <taxon>Terriglobia</taxon>
        <taxon>Terriglobales</taxon>
        <taxon>Acidobacteriaceae</taxon>
        <taxon>Chloracidobacterium</taxon>
    </lineage>
</organism>
<reference evidence="10 11" key="1">
    <citation type="journal article" date="2012" name="Environ. Microbiol.">
        <title>Complete genome of Candidatus Chloracidobacterium thermophilum, a chlorophyll-based photoheterotroph belonging to the phylum Acidobacteria.</title>
        <authorList>
            <person name="Garcia Costas A.M."/>
            <person name="Liu Z."/>
            <person name="Tomsho L.P."/>
            <person name="Schuster S.C."/>
            <person name="Ward D.M."/>
            <person name="Bryant D.A."/>
        </authorList>
    </citation>
    <scope>NUCLEOTIDE SEQUENCE [LARGE SCALE GENOMIC DNA]</scope>
    <source>
        <strain evidence="10 11">B</strain>
    </source>
</reference>
<proteinExistence type="inferred from homology"/>
<dbReference type="InterPro" id="IPR003004">
    <property type="entry name" value="GspF/PilC"/>
</dbReference>
<keyword evidence="3" id="KW-1003">Cell membrane</keyword>
<dbReference type="Proteomes" id="UP000006791">
    <property type="component" value="Chromosome 1"/>
</dbReference>
<feature type="domain" description="Type II secretion system protein GspF" evidence="9">
    <location>
        <begin position="69"/>
        <end position="193"/>
    </location>
</feature>
<dbReference type="PANTHER" id="PTHR30012:SF7">
    <property type="entry name" value="PROTEIN TRANSPORT PROTEIN HOFC HOMOLOG"/>
    <property type="match status" value="1"/>
</dbReference>
<evidence type="ECO:0000256" key="6">
    <source>
        <dbReference type="ARBA" id="ARBA00022989"/>
    </source>
</evidence>
<feature type="transmembrane region" description="Helical" evidence="8">
    <location>
        <begin position="215"/>
        <end position="245"/>
    </location>
</feature>
<evidence type="ECO:0000256" key="4">
    <source>
        <dbReference type="ARBA" id="ARBA00022519"/>
    </source>
</evidence>
<dbReference type="PANTHER" id="PTHR30012">
    <property type="entry name" value="GENERAL SECRETION PATHWAY PROTEIN"/>
    <property type="match status" value="1"/>
</dbReference>
<evidence type="ECO:0000256" key="3">
    <source>
        <dbReference type="ARBA" id="ARBA00022475"/>
    </source>
</evidence>
<evidence type="ECO:0000256" key="7">
    <source>
        <dbReference type="ARBA" id="ARBA00023136"/>
    </source>
</evidence>
<keyword evidence="7 8" id="KW-0472">Membrane</keyword>
<dbReference type="OrthoDB" id="9805682at2"/>
<dbReference type="InterPro" id="IPR042094">
    <property type="entry name" value="T2SS_GspF_sf"/>
</dbReference>